<evidence type="ECO:0000313" key="3">
    <source>
        <dbReference type="Proteomes" id="UP000728185"/>
    </source>
</evidence>
<reference evidence="2" key="1">
    <citation type="submission" date="2019-05" db="EMBL/GenBank/DDBJ databases">
        <title>Annotation for the trematode Fasciolopsis buski.</title>
        <authorList>
            <person name="Choi Y.-J."/>
        </authorList>
    </citation>
    <scope>NUCLEOTIDE SEQUENCE</scope>
    <source>
        <strain evidence="2">HT</strain>
        <tissue evidence="2">Whole worm</tissue>
    </source>
</reference>
<dbReference type="AlphaFoldDB" id="A0A8E0S6N7"/>
<dbReference type="OrthoDB" id="10042846at2759"/>
<feature type="region of interest" description="Disordered" evidence="1">
    <location>
        <begin position="345"/>
        <end position="405"/>
    </location>
</feature>
<dbReference type="EMBL" id="LUCM01001111">
    <property type="protein sequence ID" value="KAA0199482.1"/>
    <property type="molecule type" value="Genomic_DNA"/>
</dbReference>
<comment type="caution">
    <text evidence="2">The sequence shown here is derived from an EMBL/GenBank/DDBJ whole genome shotgun (WGS) entry which is preliminary data.</text>
</comment>
<evidence type="ECO:0000313" key="2">
    <source>
        <dbReference type="EMBL" id="KAA0199482.1"/>
    </source>
</evidence>
<feature type="region of interest" description="Disordered" evidence="1">
    <location>
        <begin position="80"/>
        <end position="110"/>
    </location>
</feature>
<feature type="compositionally biased region" description="Low complexity" evidence="1">
    <location>
        <begin position="369"/>
        <end position="379"/>
    </location>
</feature>
<feature type="region of interest" description="Disordered" evidence="1">
    <location>
        <begin position="254"/>
        <end position="312"/>
    </location>
</feature>
<feature type="region of interest" description="Disordered" evidence="1">
    <location>
        <begin position="1"/>
        <end position="24"/>
    </location>
</feature>
<gene>
    <name evidence="2" type="ORF">FBUS_04314</name>
</gene>
<feature type="compositionally biased region" description="Polar residues" evidence="1">
    <location>
        <begin position="88"/>
        <end position="110"/>
    </location>
</feature>
<protein>
    <submittedName>
        <fullName evidence="2">Uncharacterized protein</fullName>
    </submittedName>
</protein>
<evidence type="ECO:0000256" key="1">
    <source>
        <dbReference type="SAM" id="MobiDB-lite"/>
    </source>
</evidence>
<name>A0A8E0S6N7_9TREM</name>
<accession>A0A8E0S6N7</accession>
<organism evidence="2 3">
    <name type="scientific">Fasciolopsis buskii</name>
    <dbReference type="NCBI Taxonomy" id="27845"/>
    <lineage>
        <taxon>Eukaryota</taxon>
        <taxon>Metazoa</taxon>
        <taxon>Spiralia</taxon>
        <taxon>Lophotrochozoa</taxon>
        <taxon>Platyhelminthes</taxon>
        <taxon>Trematoda</taxon>
        <taxon>Digenea</taxon>
        <taxon>Plagiorchiida</taxon>
        <taxon>Echinostomata</taxon>
        <taxon>Echinostomatoidea</taxon>
        <taxon>Fasciolidae</taxon>
        <taxon>Fasciolopsis</taxon>
    </lineage>
</organism>
<feature type="compositionally biased region" description="Polar residues" evidence="1">
    <location>
        <begin position="254"/>
        <end position="282"/>
    </location>
</feature>
<sequence length="451" mass="50555">MENLRQIEEKQRRKEAEKAQRLLEEKLDEERIARERAELKAIAEAESKERFRRKEIERHQVEQLHANLIQARQEVERDKALRHGRQPHVTTAPTEGDHIQSSSGVAPTSIEPTQVAPASVSYMRPQQAQPGLPSDLPMFTTTSVAAVPMLPAMPMTQPFANLLYLPVSRLYAQQVPVISSSYVQTTSKEDAEVQTESRKAGDVKKNLISRCPRETEPGRLSNRLISVQSNNTKSDHLPPRSNNTTNSQITATTVAAKTNQQSTTKRSSILNTNISQTNTEKPSTIPRPTRRNPTSEAPIRIQRTPSYPDGSLDRVGYNSLDLVRTNDVLNPLDANSSLPISREASARVKAREAHKKSSNPALYGDPPISSSKTKQSSLTTKKRTPSKTSQSDPILNPGLVKEHPTPRQDSILRHLSQIRQVSVRLSSSALNAKIPLQIWLLRHNWSYRLYQ</sequence>
<keyword evidence="3" id="KW-1185">Reference proteome</keyword>
<proteinExistence type="predicted"/>
<dbReference type="Proteomes" id="UP000728185">
    <property type="component" value="Unassembled WGS sequence"/>
</dbReference>